<dbReference type="FunCoup" id="F4R389">
    <property type="interactions" value="270"/>
</dbReference>
<keyword evidence="8 11" id="KW-0503">Monooxygenase</keyword>
<evidence type="ECO:0000256" key="1">
    <source>
        <dbReference type="ARBA" id="ARBA00001974"/>
    </source>
</evidence>
<evidence type="ECO:0000256" key="7">
    <source>
        <dbReference type="ARBA" id="ARBA00023002"/>
    </source>
</evidence>
<dbReference type="AlphaFoldDB" id="F4R389"/>
<keyword evidence="6 11" id="KW-0274">FAD</keyword>
<evidence type="ECO:0000256" key="8">
    <source>
        <dbReference type="ARBA" id="ARBA00023033"/>
    </source>
</evidence>
<keyword evidence="5 11" id="KW-0999">Mitochondrion inner membrane</keyword>
<evidence type="ECO:0000313" key="14">
    <source>
        <dbReference type="Proteomes" id="UP000001072"/>
    </source>
</evidence>
<dbReference type="GO" id="GO:0016712">
    <property type="term" value="F:oxidoreductase activity, acting on paired donors, with incorporation or reduction of molecular oxygen, reduced flavin or flavoprotein as one donor, and incorporation of one atom of oxygen"/>
    <property type="evidence" value="ECO:0007669"/>
    <property type="project" value="UniProtKB-UniRule"/>
</dbReference>
<accession>F4R389</accession>
<reference evidence="14" key="1">
    <citation type="journal article" date="2011" name="Proc. Natl. Acad. Sci. U.S.A.">
        <title>Obligate biotrophy features unraveled by the genomic analysis of rust fungi.</title>
        <authorList>
            <person name="Duplessis S."/>
            <person name="Cuomo C.A."/>
            <person name="Lin Y.-C."/>
            <person name="Aerts A."/>
            <person name="Tisserant E."/>
            <person name="Veneault-Fourrey C."/>
            <person name="Joly D.L."/>
            <person name="Hacquard S."/>
            <person name="Amselem J."/>
            <person name="Cantarel B.L."/>
            <person name="Chiu R."/>
            <person name="Coutinho P.M."/>
            <person name="Feau N."/>
            <person name="Field M."/>
            <person name="Frey P."/>
            <person name="Gelhaye E."/>
            <person name="Goldberg J."/>
            <person name="Grabherr M.G."/>
            <person name="Kodira C.D."/>
            <person name="Kohler A."/>
            <person name="Kuees U."/>
            <person name="Lindquist E.A."/>
            <person name="Lucas S.M."/>
            <person name="Mago R."/>
            <person name="Mauceli E."/>
            <person name="Morin E."/>
            <person name="Murat C."/>
            <person name="Pangilinan J.L."/>
            <person name="Park R."/>
            <person name="Pearson M."/>
            <person name="Quesneville H."/>
            <person name="Rouhier N."/>
            <person name="Sakthikumar S."/>
            <person name="Salamov A.A."/>
            <person name="Schmutz J."/>
            <person name="Selles B."/>
            <person name="Shapiro H."/>
            <person name="Tanguay P."/>
            <person name="Tuskan G.A."/>
            <person name="Henrissat B."/>
            <person name="Van de Peer Y."/>
            <person name="Rouze P."/>
            <person name="Ellis J.G."/>
            <person name="Dodds P.N."/>
            <person name="Schein J.E."/>
            <person name="Zhong S."/>
            <person name="Hamelin R.C."/>
            <person name="Grigoriev I.V."/>
            <person name="Szabo L.J."/>
            <person name="Martin F."/>
        </authorList>
    </citation>
    <scope>NUCLEOTIDE SEQUENCE [LARGE SCALE GENOMIC DNA]</scope>
    <source>
        <strain evidence="14">98AG31 / pathotype 3-4-7</strain>
    </source>
</reference>
<evidence type="ECO:0000313" key="13">
    <source>
        <dbReference type="EMBL" id="EGG12586.1"/>
    </source>
</evidence>
<comment type="similarity">
    <text evidence="2 11">Belongs to the UbiH/COQ6 family.</text>
</comment>
<gene>
    <name evidence="11" type="primary">COQ6</name>
    <name evidence="13" type="ORF">MELLADRAFT_32404</name>
</gene>
<keyword evidence="10 11" id="KW-0472">Membrane</keyword>
<evidence type="ECO:0000256" key="10">
    <source>
        <dbReference type="ARBA" id="ARBA00023136"/>
    </source>
</evidence>
<dbReference type="GO" id="GO:0031314">
    <property type="term" value="C:extrinsic component of mitochondrial inner membrane"/>
    <property type="evidence" value="ECO:0007669"/>
    <property type="project" value="UniProtKB-UniRule"/>
</dbReference>
<organism evidence="14">
    <name type="scientific">Melampsora larici-populina (strain 98AG31 / pathotype 3-4-7)</name>
    <name type="common">Poplar leaf rust fungus</name>
    <dbReference type="NCBI Taxonomy" id="747676"/>
    <lineage>
        <taxon>Eukaryota</taxon>
        <taxon>Fungi</taxon>
        <taxon>Dikarya</taxon>
        <taxon>Basidiomycota</taxon>
        <taxon>Pucciniomycotina</taxon>
        <taxon>Pucciniomycetes</taxon>
        <taxon>Pucciniales</taxon>
        <taxon>Melampsoraceae</taxon>
        <taxon>Melampsora</taxon>
    </lineage>
</organism>
<keyword evidence="7 11" id="KW-0560">Oxidoreductase</keyword>
<evidence type="ECO:0000256" key="2">
    <source>
        <dbReference type="ARBA" id="ARBA00005349"/>
    </source>
</evidence>
<evidence type="ECO:0000256" key="9">
    <source>
        <dbReference type="ARBA" id="ARBA00023128"/>
    </source>
</evidence>
<dbReference type="InParanoid" id="F4R389"/>
<comment type="subcellular location">
    <subcellularLocation>
        <location evidence="11">Mitochondrion inner membrane</location>
        <topology evidence="11">Peripheral membrane protein</topology>
        <orientation evidence="11">Matrix side</orientation>
    </subcellularLocation>
</comment>
<dbReference type="PRINTS" id="PR00420">
    <property type="entry name" value="RNGMNOXGNASE"/>
</dbReference>
<dbReference type="EC" id="1.14.15.46" evidence="11"/>
<dbReference type="InterPro" id="IPR002938">
    <property type="entry name" value="FAD-bd"/>
</dbReference>
<dbReference type="PANTHER" id="PTHR43876">
    <property type="entry name" value="UBIQUINONE BIOSYNTHESIS MONOOXYGENASE COQ6, MITOCHONDRIAL"/>
    <property type="match status" value="1"/>
</dbReference>
<dbReference type="EMBL" id="GL883090">
    <property type="protein sequence ID" value="EGG12586.1"/>
    <property type="molecule type" value="Genomic_DNA"/>
</dbReference>
<comment type="subunit">
    <text evidence="11">Component of a multi-subunit COQ enzyme complex, composed of at least COQ3, COQ4, COQ5, COQ6, COQ7 and COQ9.</text>
</comment>
<dbReference type="Proteomes" id="UP000001072">
    <property type="component" value="Unassembled WGS sequence"/>
</dbReference>
<dbReference type="STRING" id="747676.F4R389"/>
<evidence type="ECO:0000256" key="6">
    <source>
        <dbReference type="ARBA" id="ARBA00022827"/>
    </source>
</evidence>
<dbReference type="HAMAP" id="MF_03193">
    <property type="entry name" value="COQ6_monooxygenase"/>
    <property type="match status" value="1"/>
</dbReference>
<dbReference type="SUPFAM" id="SSF51905">
    <property type="entry name" value="FAD/NAD(P)-binding domain"/>
    <property type="match status" value="1"/>
</dbReference>
<dbReference type="UniPathway" id="UPA00232"/>
<dbReference type="eggNOG" id="KOG3855">
    <property type="taxonomic scope" value="Eukaryota"/>
</dbReference>
<evidence type="ECO:0000256" key="4">
    <source>
        <dbReference type="ARBA" id="ARBA00022688"/>
    </source>
</evidence>
<proteinExistence type="inferred from homology"/>
<comment type="function">
    <text evidence="11">FAD-dependent monooxygenase required for two non-consecutive steps during ubiquinone biosynthesis. Required for the C5-ring hydroxylation during ubiquinone biosynthesis by catalyzing the hydroxylation of 4-hydroxy-3-(all-trans-polyprenyl)benzoic acid to 3,4-dihydroxy-5-(all-trans-polyprenyl)benzoic acid. Also acts downstream of coq4, for the C1-hydroxylation during ubiquinone biosynthesis by catalyzing the hydroxylation of 2-methoxy-6-(all-trans-polyprenyl)phenol to 2-methoxy-6-(all-trans-polyprenyl)benzene-1,4-diol. The electrons required for the hydroxylation reaction are funneled indirectly to coq6 from NADPH via a ferredoxin/ferredoxin reductase system.</text>
</comment>
<dbReference type="Gene3D" id="3.50.50.60">
    <property type="entry name" value="FAD/NAD(P)-binding domain"/>
    <property type="match status" value="2"/>
</dbReference>
<evidence type="ECO:0000256" key="11">
    <source>
        <dbReference type="HAMAP-Rule" id="MF_03193"/>
    </source>
</evidence>
<dbReference type="InterPro" id="IPR036188">
    <property type="entry name" value="FAD/NAD-bd_sf"/>
</dbReference>
<dbReference type="InterPro" id="IPR000689">
    <property type="entry name" value="UbQ_mOase_COQ6"/>
</dbReference>
<keyword evidence="9 11" id="KW-0496">Mitochondrion</keyword>
<keyword evidence="14" id="KW-1185">Reference proteome</keyword>
<dbReference type="RefSeq" id="XP_007403524.1">
    <property type="nucleotide sequence ID" value="XM_007403462.1"/>
</dbReference>
<dbReference type="GO" id="GO:0120538">
    <property type="term" value="F:2-methoxy-6-polyprenolphenol 4-hydroxylase activity"/>
    <property type="evidence" value="ECO:0007669"/>
    <property type="project" value="UniProtKB-EC"/>
</dbReference>
<dbReference type="GeneID" id="18927205"/>
<protein>
    <recommendedName>
        <fullName evidence="11">Ubiquinone biosynthesis monooxygenase COQ6, mitochondrial</fullName>
        <ecNumber evidence="11">1.14.15.45</ecNumber>
    </recommendedName>
    <alternativeName>
        <fullName evidence="11">2-methoxy-6-polyprenolphenol 4-hydroxylase</fullName>
        <ecNumber evidence="11">1.14.15.46</ecNumber>
    </alternativeName>
</protein>
<dbReference type="GO" id="GO:0106364">
    <property type="term" value="F:4-hydroxy-3-all-trans-polyprenylbenzoate oxygenase activity"/>
    <property type="evidence" value="ECO:0007669"/>
    <property type="project" value="UniProtKB-EC"/>
</dbReference>
<dbReference type="OrthoDB" id="683240at2759"/>
<keyword evidence="4 11" id="KW-0831">Ubiquinone biosynthesis</keyword>
<dbReference type="InterPro" id="IPR051205">
    <property type="entry name" value="UbiH/COQ6_monooxygenase"/>
</dbReference>
<name>F4R389_MELLP</name>
<comment type="cofactor">
    <cofactor evidence="1 11">
        <name>FAD</name>
        <dbReference type="ChEBI" id="CHEBI:57692"/>
    </cofactor>
</comment>
<dbReference type="Pfam" id="PF01494">
    <property type="entry name" value="FAD_binding_3"/>
    <property type="match status" value="2"/>
</dbReference>
<comment type="pathway">
    <text evidence="11">Cofactor biosynthesis; ubiquinone biosynthesis.</text>
</comment>
<feature type="domain" description="FAD-binding" evidence="12">
    <location>
        <begin position="41"/>
        <end position="278"/>
    </location>
</feature>
<dbReference type="HOGENOM" id="CLU_009665_8_0_1"/>
<dbReference type="EC" id="1.14.15.45" evidence="11"/>
<dbReference type="VEuPathDB" id="FungiDB:MELLADRAFT_32404"/>
<dbReference type="KEGG" id="mlr:MELLADRAFT_32404"/>
<dbReference type="PANTHER" id="PTHR43876:SF7">
    <property type="entry name" value="UBIQUINONE BIOSYNTHESIS MONOOXYGENASE COQ6, MITOCHONDRIAL"/>
    <property type="match status" value="1"/>
</dbReference>
<sequence length="557" mass="61151">MYQLSQRNLLRSFSKPLLKSQRTFATPTNQHPTPTHPPKDYDIVIVGGGPVGLALANALATCKTIKSSGTQISVLDSANLDQLSQWTLPNGEWSNRVSSLTNENMRFLKSIGVWQHIDLSRTNPLERMEVWDGLSDARIIFDSSDGCEPNEIINQSNLPHMARFIENLHLQTGMLRNLKLQSNVDLIGSTKVESIQSDPNNLPLIYMNDGKIFRTRLLIGADGFNSPVKSYAKITSTGWNYDAHCVVGTLELEPTSLNHTAWQRFLTSGPLGILPLSDRCASLAWSTKPQIAAGLKSLTPQTLSSVINACFALPHSSIDPILKQIGTHSKETPIDSNLIQAEVDWSESLVRSNQLSSDELPPKVTGVRMESIASFPLRMFHADQYLGDTKDQAEYAGPSRVALVGDAAHVLHPMAGQGLNLGLGDARELAKTVKIALENGQDIGSLTALSPYARSRYINNHLIMATVDKLNKLYSIKASPIVWARSVGVEVLNELPSLKNLMMGRAGGDLNSNRIGIWGTVADVYETIEKVKYLSDGMVRMGLGALSSVFQRDRFRN</sequence>
<dbReference type="GO" id="GO:0071949">
    <property type="term" value="F:FAD binding"/>
    <property type="evidence" value="ECO:0007669"/>
    <property type="project" value="InterPro"/>
</dbReference>
<keyword evidence="3 11" id="KW-0285">Flavoprotein</keyword>
<evidence type="ECO:0000256" key="3">
    <source>
        <dbReference type="ARBA" id="ARBA00022630"/>
    </source>
</evidence>
<comment type="catalytic activity">
    <reaction evidence="11">
        <text>a 2-methoxy-6-(all-trans-polyprenyl)phenol + 2 reduced [2Fe-2S]-[ferredoxin] + O2 + 2 H(+) = a 2-methoxy-6-(all-trans-polyprenyl)benzene-1,4-diol + 2 oxidized [2Fe-2S]-[ferredoxin] + H2O</text>
        <dbReference type="Rhea" id="RHEA:81183"/>
        <dbReference type="Rhea" id="RHEA-COMP:9551"/>
        <dbReference type="Rhea" id="RHEA-COMP:10000"/>
        <dbReference type="Rhea" id="RHEA-COMP:10001"/>
        <dbReference type="Rhea" id="RHEA-COMP:10858"/>
        <dbReference type="ChEBI" id="CHEBI:15377"/>
        <dbReference type="ChEBI" id="CHEBI:15378"/>
        <dbReference type="ChEBI" id="CHEBI:15379"/>
        <dbReference type="ChEBI" id="CHEBI:33737"/>
        <dbReference type="ChEBI" id="CHEBI:33738"/>
        <dbReference type="ChEBI" id="CHEBI:62731"/>
        <dbReference type="ChEBI" id="CHEBI:84166"/>
        <dbReference type="EC" id="1.14.15.46"/>
    </reaction>
</comment>
<evidence type="ECO:0000256" key="5">
    <source>
        <dbReference type="ARBA" id="ARBA00022792"/>
    </source>
</evidence>
<dbReference type="NCBIfam" id="TIGR01988">
    <property type="entry name" value="Ubi-OHases"/>
    <property type="match status" value="1"/>
</dbReference>
<dbReference type="FunFam" id="3.50.50.60:FF:000021">
    <property type="entry name" value="Ubiquinone biosynthesis monooxygenase COQ6"/>
    <property type="match status" value="1"/>
</dbReference>
<feature type="domain" description="FAD-binding" evidence="12">
    <location>
        <begin position="396"/>
        <end position="437"/>
    </location>
</feature>
<comment type="catalytic activity">
    <reaction evidence="11">
        <text>a 4-hydroxy-3-(all-trans-polyprenyl)benzoate + 2 reduced [2Fe-2S]-[ferredoxin] + O2 + 2 H(+) = a 3,4-dihydroxy-5-(all-trans-polyprenyl)benzoate + 2 oxidized [2Fe-2S]-[ferredoxin] + H2O</text>
        <dbReference type="Rhea" id="RHEA:81195"/>
        <dbReference type="Rhea" id="RHEA-COMP:9514"/>
        <dbReference type="Rhea" id="RHEA-COMP:10000"/>
        <dbReference type="Rhea" id="RHEA-COMP:10001"/>
        <dbReference type="Rhea" id="RHEA-COMP:10930"/>
        <dbReference type="ChEBI" id="CHEBI:15377"/>
        <dbReference type="ChEBI" id="CHEBI:15378"/>
        <dbReference type="ChEBI" id="CHEBI:15379"/>
        <dbReference type="ChEBI" id="CHEBI:33737"/>
        <dbReference type="ChEBI" id="CHEBI:33738"/>
        <dbReference type="ChEBI" id="CHEBI:64694"/>
        <dbReference type="ChEBI" id="CHEBI:78396"/>
        <dbReference type="EC" id="1.14.15.45"/>
    </reaction>
</comment>
<evidence type="ECO:0000259" key="12">
    <source>
        <dbReference type="Pfam" id="PF01494"/>
    </source>
</evidence>
<dbReference type="InterPro" id="IPR010971">
    <property type="entry name" value="UbiH/COQ6"/>
</dbReference>